<dbReference type="InterPro" id="IPR038765">
    <property type="entry name" value="Papain-like_cys_pep_sf"/>
</dbReference>
<dbReference type="Pfam" id="PF01841">
    <property type="entry name" value="Transglut_core"/>
    <property type="match status" value="1"/>
</dbReference>
<dbReference type="RefSeq" id="WP_095272715.1">
    <property type="nucleotide sequence ID" value="NZ_NPBH01000077.1"/>
</dbReference>
<dbReference type="Proteomes" id="UP000216475">
    <property type="component" value="Unassembled WGS sequence"/>
</dbReference>
<dbReference type="SMART" id="SM00460">
    <property type="entry name" value="TGc"/>
    <property type="match status" value="1"/>
</dbReference>
<name>A0A268H9A5_9BACI</name>
<evidence type="ECO:0000313" key="2">
    <source>
        <dbReference type="EMBL" id="PAE06433.1"/>
    </source>
</evidence>
<feature type="domain" description="Transglutaminase-like" evidence="1">
    <location>
        <begin position="74"/>
        <end position="140"/>
    </location>
</feature>
<dbReference type="Gene3D" id="3.10.620.30">
    <property type="match status" value="1"/>
</dbReference>
<dbReference type="EMBL" id="NPBH01000077">
    <property type="protein sequence ID" value="PAE06433.1"/>
    <property type="molecule type" value="Genomic_DNA"/>
</dbReference>
<dbReference type="AlphaFoldDB" id="A0A268H9A5"/>
<dbReference type="SUPFAM" id="SSF54001">
    <property type="entry name" value="Cysteine proteinases"/>
    <property type="match status" value="1"/>
</dbReference>
<gene>
    <name evidence="2" type="ORF">CHI12_16485</name>
</gene>
<comment type="caution">
    <text evidence="2">The sequence shown here is derived from an EMBL/GenBank/DDBJ whole genome shotgun (WGS) entry which is preliminary data.</text>
</comment>
<dbReference type="PANTHER" id="PTHR33490">
    <property type="entry name" value="BLR5614 PROTEIN-RELATED"/>
    <property type="match status" value="1"/>
</dbReference>
<accession>A0A268H9A5</accession>
<dbReference type="InterPro" id="IPR002931">
    <property type="entry name" value="Transglutaminase-like"/>
</dbReference>
<proteinExistence type="predicted"/>
<sequence length="202" mass="23521">MNLIPESQSYNDYLDESDVIDFSHPLIRDKISELISSRMSEIDKVRVVFHYVRDSIGHSWDIQSKRVTCRASEVLTYKEGICYAKSNLLAAMLRSLNIPTGFCYQRLTLFDTPDKGYCIHALNGVYIKSLNKWIRLDARGNKPGIQSEFSLHDEQLAFRMNEQFDEIDYPIIYTKPNVKTIRVLESSKNALDMYKRHLPDFI</sequence>
<protein>
    <submittedName>
        <fullName evidence="2">Transglutaminase</fullName>
    </submittedName>
</protein>
<evidence type="ECO:0000259" key="1">
    <source>
        <dbReference type="SMART" id="SM00460"/>
    </source>
</evidence>
<reference evidence="2 3" key="1">
    <citation type="submission" date="2017-07" db="EMBL/GenBank/DDBJ databases">
        <title>Isolation and whole genome analysis of endospore-forming bacteria from heroin.</title>
        <authorList>
            <person name="Kalinowski J."/>
            <person name="Ahrens B."/>
            <person name="Al-Dilaimi A."/>
            <person name="Winkler A."/>
            <person name="Wibberg D."/>
            <person name="Schleenbecker U."/>
            <person name="Ruckert C."/>
            <person name="Wolfel R."/>
            <person name="Grass G."/>
        </authorList>
    </citation>
    <scope>NUCLEOTIDE SEQUENCE [LARGE SCALE GENOMIC DNA]</scope>
    <source>
        <strain evidence="2 3">7509</strain>
    </source>
</reference>
<organism evidence="2 3">
    <name type="scientific">Terribacillus saccharophilus</name>
    <dbReference type="NCBI Taxonomy" id="361277"/>
    <lineage>
        <taxon>Bacteria</taxon>
        <taxon>Bacillati</taxon>
        <taxon>Bacillota</taxon>
        <taxon>Bacilli</taxon>
        <taxon>Bacillales</taxon>
        <taxon>Bacillaceae</taxon>
        <taxon>Terribacillus</taxon>
    </lineage>
</organism>
<evidence type="ECO:0000313" key="3">
    <source>
        <dbReference type="Proteomes" id="UP000216475"/>
    </source>
</evidence>
<dbReference type="PANTHER" id="PTHR33490:SF3">
    <property type="entry name" value="CONSERVED INTEGRAL MEMBRANE PROTEIN"/>
    <property type="match status" value="1"/>
</dbReference>